<keyword evidence="2" id="KW-1185">Reference proteome</keyword>
<dbReference type="EMBL" id="VSRR010013229">
    <property type="protein sequence ID" value="MPC55496.1"/>
    <property type="molecule type" value="Genomic_DNA"/>
</dbReference>
<reference evidence="1 2" key="1">
    <citation type="submission" date="2019-05" db="EMBL/GenBank/DDBJ databases">
        <title>Another draft genome of Portunus trituberculatus and its Hox gene families provides insights of decapod evolution.</title>
        <authorList>
            <person name="Jeong J.-H."/>
            <person name="Song I."/>
            <person name="Kim S."/>
            <person name="Choi T."/>
            <person name="Kim D."/>
            <person name="Ryu S."/>
            <person name="Kim W."/>
        </authorList>
    </citation>
    <scope>NUCLEOTIDE SEQUENCE [LARGE SCALE GENOMIC DNA]</scope>
    <source>
        <tissue evidence="1">Muscle</tissue>
    </source>
</reference>
<gene>
    <name evidence="1" type="ORF">E2C01_049434</name>
</gene>
<accession>A0A5B7GD54</accession>
<name>A0A5B7GD54_PORTR</name>
<dbReference type="Proteomes" id="UP000324222">
    <property type="component" value="Unassembled WGS sequence"/>
</dbReference>
<organism evidence="1 2">
    <name type="scientific">Portunus trituberculatus</name>
    <name type="common">Swimming crab</name>
    <name type="synonym">Neptunus trituberculatus</name>
    <dbReference type="NCBI Taxonomy" id="210409"/>
    <lineage>
        <taxon>Eukaryota</taxon>
        <taxon>Metazoa</taxon>
        <taxon>Ecdysozoa</taxon>
        <taxon>Arthropoda</taxon>
        <taxon>Crustacea</taxon>
        <taxon>Multicrustacea</taxon>
        <taxon>Malacostraca</taxon>
        <taxon>Eumalacostraca</taxon>
        <taxon>Eucarida</taxon>
        <taxon>Decapoda</taxon>
        <taxon>Pleocyemata</taxon>
        <taxon>Brachyura</taxon>
        <taxon>Eubrachyura</taxon>
        <taxon>Portunoidea</taxon>
        <taxon>Portunidae</taxon>
        <taxon>Portuninae</taxon>
        <taxon>Portunus</taxon>
    </lineage>
</organism>
<evidence type="ECO:0000313" key="1">
    <source>
        <dbReference type="EMBL" id="MPC55496.1"/>
    </source>
</evidence>
<proteinExistence type="predicted"/>
<comment type="caution">
    <text evidence="1">The sequence shown here is derived from an EMBL/GenBank/DDBJ whole genome shotgun (WGS) entry which is preliminary data.</text>
</comment>
<protein>
    <submittedName>
        <fullName evidence="1">Uncharacterized protein</fullName>
    </submittedName>
</protein>
<evidence type="ECO:0000313" key="2">
    <source>
        <dbReference type="Proteomes" id="UP000324222"/>
    </source>
</evidence>
<dbReference type="AlphaFoldDB" id="A0A5B7GD54"/>
<sequence length="71" mass="8256">MIRVNVEALTSRLRQTASSRDKASSGPAVVLGMRRSWWRSTHLHYSQQRPVKRSQLPQLLLIEVEIKVRVF</sequence>